<reference evidence="1 2" key="1">
    <citation type="submission" date="2024-09" db="EMBL/GenBank/DDBJ databases">
        <title>Chromosome-scale assembly of Riccia sorocarpa.</title>
        <authorList>
            <person name="Paukszto L."/>
        </authorList>
    </citation>
    <scope>NUCLEOTIDE SEQUENCE [LARGE SCALE GENOMIC DNA]</scope>
    <source>
        <strain evidence="1">LP-2024</strain>
        <tissue evidence="1">Aerial parts of the thallus</tissue>
    </source>
</reference>
<sequence>MTSGNSRWRTILMGLEDTWETESTLLQYHFGPTGCTTLVLLAVAHVDPTYAHLRPDWHMFVSSEIRKSLNHEKTDKKSASKFREGWAAIIELVRNEFMAKQAADGKEPLYLEAKNAFSDTKAKWDNEKCELVRQREELKEELAKAQEPKAQAERREETIRLEKEALES</sequence>
<name>A0ABD3GAK2_9MARC</name>
<dbReference type="EMBL" id="JBJQOH010000008">
    <property type="protein sequence ID" value="KAL3675627.1"/>
    <property type="molecule type" value="Genomic_DNA"/>
</dbReference>
<evidence type="ECO:0000313" key="1">
    <source>
        <dbReference type="EMBL" id="KAL3675627.1"/>
    </source>
</evidence>
<gene>
    <name evidence="1" type="ORF">R1sor_025575</name>
</gene>
<comment type="caution">
    <text evidence="1">The sequence shown here is derived from an EMBL/GenBank/DDBJ whole genome shotgun (WGS) entry which is preliminary data.</text>
</comment>
<protein>
    <submittedName>
        <fullName evidence="1">Uncharacterized protein</fullName>
    </submittedName>
</protein>
<evidence type="ECO:0000313" key="2">
    <source>
        <dbReference type="Proteomes" id="UP001633002"/>
    </source>
</evidence>
<keyword evidence="2" id="KW-1185">Reference proteome</keyword>
<dbReference type="Proteomes" id="UP001633002">
    <property type="component" value="Unassembled WGS sequence"/>
</dbReference>
<accession>A0ABD3GAK2</accession>
<proteinExistence type="predicted"/>
<organism evidence="1 2">
    <name type="scientific">Riccia sorocarpa</name>
    <dbReference type="NCBI Taxonomy" id="122646"/>
    <lineage>
        <taxon>Eukaryota</taxon>
        <taxon>Viridiplantae</taxon>
        <taxon>Streptophyta</taxon>
        <taxon>Embryophyta</taxon>
        <taxon>Marchantiophyta</taxon>
        <taxon>Marchantiopsida</taxon>
        <taxon>Marchantiidae</taxon>
        <taxon>Marchantiales</taxon>
        <taxon>Ricciaceae</taxon>
        <taxon>Riccia</taxon>
    </lineage>
</organism>
<dbReference type="AlphaFoldDB" id="A0ABD3GAK2"/>